<proteinExistence type="predicted"/>
<feature type="transmembrane region" description="Helical" evidence="5">
    <location>
        <begin position="111"/>
        <end position="131"/>
    </location>
</feature>
<evidence type="ECO:0000256" key="1">
    <source>
        <dbReference type="ARBA" id="ARBA00004141"/>
    </source>
</evidence>
<evidence type="ECO:0000259" key="6">
    <source>
        <dbReference type="Pfam" id="PF04893"/>
    </source>
</evidence>
<dbReference type="RefSeq" id="WP_235224647.1">
    <property type="nucleotide sequence ID" value="NZ_JAKGAQ010000001.1"/>
</dbReference>
<feature type="transmembrane region" description="Helical" evidence="5">
    <location>
        <begin position="80"/>
        <end position="99"/>
    </location>
</feature>
<feature type="transmembrane region" description="Helical" evidence="5">
    <location>
        <begin position="137"/>
        <end position="155"/>
    </location>
</feature>
<evidence type="ECO:0000313" key="8">
    <source>
        <dbReference type="Proteomes" id="UP001200557"/>
    </source>
</evidence>
<dbReference type="EMBL" id="JAKGAQ010000001">
    <property type="protein sequence ID" value="MCF2870546.1"/>
    <property type="molecule type" value="Genomic_DNA"/>
</dbReference>
<feature type="domain" description="Yip1" evidence="6">
    <location>
        <begin position="16"/>
        <end position="190"/>
    </location>
</feature>
<keyword evidence="3 5" id="KW-1133">Transmembrane helix</keyword>
<gene>
    <name evidence="7" type="ORF">L0664_05655</name>
</gene>
<name>A0ABS9CTI8_9RHOB</name>
<keyword evidence="4 5" id="KW-0472">Membrane</keyword>
<keyword evidence="2 5" id="KW-0812">Transmembrane</keyword>
<accession>A0ABS9CTI8</accession>
<evidence type="ECO:0000256" key="3">
    <source>
        <dbReference type="ARBA" id="ARBA00022989"/>
    </source>
</evidence>
<evidence type="ECO:0000256" key="5">
    <source>
        <dbReference type="SAM" id="Phobius"/>
    </source>
</evidence>
<dbReference type="InterPro" id="IPR006977">
    <property type="entry name" value="Yip1_dom"/>
</dbReference>
<comment type="caution">
    <text evidence="7">The sequence shown here is derived from an EMBL/GenBank/DDBJ whole genome shotgun (WGS) entry which is preliminary data.</text>
</comment>
<reference evidence="7 8" key="1">
    <citation type="submission" date="2022-01" db="EMBL/GenBank/DDBJ databases">
        <title>Octadecabacter sp. nov., isolated from a marine alga.</title>
        <authorList>
            <person name="Jin M.S."/>
            <person name="Kim H.M."/>
            <person name="Han D.M."/>
            <person name="Jung J.J."/>
            <person name="Jeon C.O."/>
        </authorList>
    </citation>
    <scope>NUCLEOTIDE SEQUENCE [LARGE SCALE GENOMIC DNA]</scope>
    <source>
        <strain evidence="7 8">G9-8</strain>
    </source>
</reference>
<dbReference type="Proteomes" id="UP001200557">
    <property type="component" value="Unassembled WGS sequence"/>
</dbReference>
<evidence type="ECO:0000256" key="2">
    <source>
        <dbReference type="ARBA" id="ARBA00022692"/>
    </source>
</evidence>
<sequence length="213" mass="22518">MDLTVGSLWEWTKLFVRDPRTAAQMVKAAKLPLEVSILMIVVAGVVSTVVSGIYDILIGSPDIIFPLSETEVIVFERTGPITQGIFAVITGVGLGYSISQVGRRMGGTGSVAEIMSITAVLQLVLTVIVVGQFLFGLTLPLVGFVLMMLGVYVFIRGLGHAVNVGHDFDNMGKSAWVTFVSFMALVAVVFAASAVFGVGPNGQIVPMPLGETL</sequence>
<comment type="subcellular location">
    <subcellularLocation>
        <location evidence="1">Membrane</location>
        <topology evidence="1">Multi-pass membrane protein</topology>
    </subcellularLocation>
</comment>
<evidence type="ECO:0000256" key="4">
    <source>
        <dbReference type="ARBA" id="ARBA00023136"/>
    </source>
</evidence>
<protein>
    <recommendedName>
        <fullName evidence="6">Yip1 domain-containing protein</fullName>
    </recommendedName>
</protein>
<feature type="transmembrane region" description="Helical" evidence="5">
    <location>
        <begin position="176"/>
        <end position="199"/>
    </location>
</feature>
<dbReference type="Pfam" id="PF04893">
    <property type="entry name" value="Yip1"/>
    <property type="match status" value="1"/>
</dbReference>
<feature type="transmembrane region" description="Helical" evidence="5">
    <location>
        <begin position="35"/>
        <end position="60"/>
    </location>
</feature>
<evidence type="ECO:0000313" key="7">
    <source>
        <dbReference type="EMBL" id="MCF2870546.1"/>
    </source>
</evidence>
<keyword evidence="8" id="KW-1185">Reference proteome</keyword>
<organism evidence="7 8">
    <name type="scientific">Octadecabacter dasysiphoniae</name>
    <dbReference type="NCBI Taxonomy" id="2909341"/>
    <lineage>
        <taxon>Bacteria</taxon>
        <taxon>Pseudomonadati</taxon>
        <taxon>Pseudomonadota</taxon>
        <taxon>Alphaproteobacteria</taxon>
        <taxon>Rhodobacterales</taxon>
        <taxon>Roseobacteraceae</taxon>
        <taxon>Octadecabacter</taxon>
    </lineage>
</organism>